<name>A0A915IYC7_ROMCU</name>
<dbReference type="WBParaSite" id="nRc.2.0.1.t18742-RA">
    <property type="protein sequence ID" value="nRc.2.0.1.t18742-RA"/>
    <property type="gene ID" value="nRc.2.0.1.g18742"/>
</dbReference>
<accession>A0A915IYC7</accession>
<proteinExistence type="predicted"/>
<keyword evidence="1" id="KW-1185">Reference proteome</keyword>
<sequence>ARPLNVLCDPTYVESGQFKGALRVHSKPNFRGHVLVGFDVKKISTNQLYIHKKTKMNILNQKGTHVAQFLQLGFPTGHTIMFDALAATPDNWTAFYKFV</sequence>
<reference evidence="2" key="1">
    <citation type="submission" date="2022-11" db="UniProtKB">
        <authorList>
            <consortium name="WormBaseParasite"/>
        </authorList>
    </citation>
    <scope>IDENTIFICATION</scope>
</reference>
<evidence type="ECO:0000313" key="2">
    <source>
        <dbReference type="WBParaSite" id="nRc.2.0.1.t18742-RA"/>
    </source>
</evidence>
<dbReference type="AlphaFoldDB" id="A0A915IYC7"/>
<organism evidence="1 2">
    <name type="scientific">Romanomermis culicivorax</name>
    <name type="common">Nematode worm</name>
    <dbReference type="NCBI Taxonomy" id="13658"/>
    <lineage>
        <taxon>Eukaryota</taxon>
        <taxon>Metazoa</taxon>
        <taxon>Ecdysozoa</taxon>
        <taxon>Nematoda</taxon>
        <taxon>Enoplea</taxon>
        <taxon>Dorylaimia</taxon>
        <taxon>Mermithida</taxon>
        <taxon>Mermithoidea</taxon>
        <taxon>Mermithidae</taxon>
        <taxon>Romanomermis</taxon>
    </lineage>
</organism>
<evidence type="ECO:0000313" key="1">
    <source>
        <dbReference type="Proteomes" id="UP000887565"/>
    </source>
</evidence>
<protein>
    <submittedName>
        <fullName evidence="2">Uncharacterized protein</fullName>
    </submittedName>
</protein>
<dbReference type="Proteomes" id="UP000887565">
    <property type="component" value="Unplaced"/>
</dbReference>